<feature type="compositionally biased region" description="Basic and acidic residues" evidence="1">
    <location>
        <begin position="99"/>
        <end position="119"/>
    </location>
</feature>
<dbReference type="EMBL" id="BAAFRS010000008">
    <property type="protein sequence ID" value="GAB1218894.1"/>
    <property type="molecule type" value="Genomic_DNA"/>
</dbReference>
<evidence type="ECO:0000313" key="3">
    <source>
        <dbReference type="Proteomes" id="UP001628156"/>
    </source>
</evidence>
<protein>
    <submittedName>
        <fullName evidence="2">Uncharacterized protein</fullName>
    </submittedName>
</protein>
<evidence type="ECO:0000256" key="1">
    <source>
        <dbReference type="SAM" id="MobiDB-lite"/>
    </source>
</evidence>
<feature type="region of interest" description="Disordered" evidence="1">
    <location>
        <begin position="99"/>
        <end position="127"/>
    </location>
</feature>
<sequence length="127" mass="14992">MYGTTNIIRRDRFDSEEETEIVKRDILFSDFIDLLKGINSISEKCSLLSGGTSLTFGNKPLKCFNLVVTKHIDVINELYETIKAFKKNNRLLLSELKEEEERAKREERLEKKREEETKPERRKTRPL</sequence>
<proteinExistence type="predicted"/>
<evidence type="ECO:0000313" key="2">
    <source>
        <dbReference type="EMBL" id="GAB1218894.1"/>
    </source>
</evidence>
<gene>
    <name evidence="2" type="ORF">ENUP19_0008G0018</name>
</gene>
<name>A0ABQ0D7S0_9EUKA</name>
<comment type="caution">
    <text evidence="2">The sequence shown here is derived from an EMBL/GenBank/DDBJ whole genome shotgun (WGS) entry which is preliminary data.</text>
</comment>
<organism evidence="2 3">
    <name type="scientific">Entamoeba nuttalli</name>
    <dbReference type="NCBI Taxonomy" id="412467"/>
    <lineage>
        <taxon>Eukaryota</taxon>
        <taxon>Amoebozoa</taxon>
        <taxon>Evosea</taxon>
        <taxon>Archamoebae</taxon>
        <taxon>Mastigamoebida</taxon>
        <taxon>Entamoebidae</taxon>
        <taxon>Entamoeba</taxon>
    </lineage>
</organism>
<dbReference type="Proteomes" id="UP001628156">
    <property type="component" value="Unassembled WGS sequence"/>
</dbReference>
<reference evidence="2 3" key="1">
    <citation type="journal article" date="2019" name="PLoS Negl. Trop. Dis.">
        <title>Whole genome sequencing of Entamoeba nuttalli reveals mammalian host-related molecular signatures and a novel octapeptide-repeat surface protein.</title>
        <authorList>
            <person name="Tanaka M."/>
            <person name="Makiuchi T."/>
            <person name="Komiyama T."/>
            <person name="Shiina T."/>
            <person name="Osaki K."/>
            <person name="Tachibana H."/>
        </authorList>
    </citation>
    <scope>NUCLEOTIDE SEQUENCE [LARGE SCALE GENOMIC DNA]</scope>
    <source>
        <strain evidence="2 3">P19-061405</strain>
    </source>
</reference>
<keyword evidence="3" id="KW-1185">Reference proteome</keyword>
<accession>A0ABQ0D7S0</accession>